<dbReference type="PANTHER" id="PTHR43569:SF2">
    <property type="entry name" value="AMIDOHYDROLASE-RELATED DOMAIN-CONTAINING PROTEIN"/>
    <property type="match status" value="1"/>
</dbReference>
<evidence type="ECO:0000259" key="2">
    <source>
        <dbReference type="Pfam" id="PF04909"/>
    </source>
</evidence>
<protein>
    <recommendedName>
        <fullName evidence="2">Amidohydrolase-related domain-containing protein</fullName>
    </recommendedName>
</protein>
<sequence length="279" mass="32617">MKIIDPHLHFFDLDKGNYSWLKHNPPAWRNLSEIQQNHLPCALQGDATFQVAACVHIEAGFDNIHPSKELQWLANIVPPLPYKAVAYAQIDSPHEQFRNALEKLQHPSLIAIRDITEGDDAQRLLSQYTKQNLHYLAEQNIHFEAQFEVHNNDVCRHMYEIYSERPEAILVINHAGFMTENHAWQENIELLSQLKNCHIKFSGHELLDAPMVPRYQLQALLTYFGPERVMLASNHPVCLIHRDYQAQWQHYYELIQHVDSSVWQKLSFENAKRVYKLAV</sequence>
<dbReference type="RefSeq" id="WP_039608292.1">
    <property type="nucleotide sequence ID" value="NZ_JWIC01000004.1"/>
</dbReference>
<dbReference type="PANTHER" id="PTHR43569">
    <property type="entry name" value="AMIDOHYDROLASE"/>
    <property type="match status" value="1"/>
</dbReference>
<organism evidence="3 4">
    <name type="scientific">Pseudoalteromonas luteoviolacea</name>
    <dbReference type="NCBI Taxonomy" id="43657"/>
    <lineage>
        <taxon>Bacteria</taxon>
        <taxon>Pseudomonadati</taxon>
        <taxon>Pseudomonadota</taxon>
        <taxon>Gammaproteobacteria</taxon>
        <taxon>Alteromonadales</taxon>
        <taxon>Pseudoalteromonadaceae</taxon>
        <taxon>Pseudoalteromonas</taxon>
    </lineage>
</organism>
<feature type="domain" description="Amidohydrolase-related" evidence="2">
    <location>
        <begin position="4"/>
        <end position="277"/>
    </location>
</feature>
<reference evidence="3 4" key="1">
    <citation type="submission" date="2014-12" db="EMBL/GenBank/DDBJ databases">
        <title>Draft Genome Sequence of Pseudoalteromonas luteoviolacea HI1.</title>
        <authorList>
            <person name="Asahina A.Y."/>
            <person name="Hadfield M.G."/>
        </authorList>
    </citation>
    <scope>NUCLEOTIDE SEQUENCE [LARGE SCALE GENOMIC DNA]</scope>
    <source>
        <strain evidence="3 4">HI1</strain>
    </source>
</reference>
<dbReference type="Pfam" id="PF04909">
    <property type="entry name" value="Amidohydro_2"/>
    <property type="match status" value="1"/>
</dbReference>
<dbReference type="AlphaFoldDB" id="A0A0C1QFA1"/>
<dbReference type="Gene3D" id="3.20.20.140">
    <property type="entry name" value="Metal-dependent hydrolases"/>
    <property type="match status" value="1"/>
</dbReference>
<proteinExistence type="inferred from homology"/>
<dbReference type="SUPFAM" id="SSF51556">
    <property type="entry name" value="Metallo-dependent hydrolases"/>
    <property type="match status" value="1"/>
</dbReference>
<dbReference type="GO" id="GO:0016787">
    <property type="term" value="F:hydrolase activity"/>
    <property type="evidence" value="ECO:0007669"/>
    <property type="project" value="InterPro"/>
</dbReference>
<dbReference type="EMBL" id="JWIC01000004">
    <property type="protein sequence ID" value="KID57995.1"/>
    <property type="molecule type" value="Genomic_DNA"/>
</dbReference>
<gene>
    <name evidence="3" type="ORF">JF50_04440</name>
</gene>
<dbReference type="OrthoDB" id="9787654at2"/>
<name>A0A0C1QFA1_9GAMM</name>
<dbReference type="InterPro" id="IPR032466">
    <property type="entry name" value="Metal_Hydrolase"/>
</dbReference>
<evidence type="ECO:0000256" key="1">
    <source>
        <dbReference type="ARBA" id="ARBA00038310"/>
    </source>
</evidence>
<evidence type="ECO:0000313" key="4">
    <source>
        <dbReference type="Proteomes" id="UP000031327"/>
    </source>
</evidence>
<accession>A0A0C1QFA1</accession>
<dbReference type="InterPro" id="IPR006680">
    <property type="entry name" value="Amidohydro-rel"/>
</dbReference>
<dbReference type="Proteomes" id="UP000031327">
    <property type="component" value="Unassembled WGS sequence"/>
</dbReference>
<comment type="caution">
    <text evidence="3">The sequence shown here is derived from an EMBL/GenBank/DDBJ whole genome shotgun (WGS) entry which is preliminary data.</text>
</comment>
<evidence type="ECO:0000313" key="3">
    <source>
        <dbReference type="EMBL" id="KID57995.1"/>
    </source>
</evidence>
<comment type="similarity">
    <text evidence="1">Belongs to the metallo-dependent hydrolases superfamily.</text>
</comment>
<dbReference type="InterPro" id="IPR052350">
    <property type="entry name" value="Metallo-dep_Lactonases"/>
</dbReference>